<keyword evidence="2" id="KW-1185">Reference proteome</keyword>
<gene>
    <name evidence="1" type="ORF">ACJHVH_01125</name>
</gene>
<accession>A0ABW8U371</accession>
<organism evidence="1 2">
    <name type="scientific">Moraxella oculi</name>
    <dbReference type="NCBI Taxonomy" id="2940516"/>
    <lineage>
        <taxon>Bacteria</taxon>
        <taxon>Pseudomonadati</taxon>
        <taxon>Pseudomonadota</taxon>
        <taxon>Gammaproteobacteria</taxon>
        <taxon>Moraxellales</taxon>
        <taxon>Moraxellaceae</taxon>
        <taxon>Moraxella</taxon>
    </lineage>
</organism>
<sequence length="101" mass="11237">MKFLITIHSDSELIAYEAIALGLTLASFDHLVQFHFTSQSHLVLNDCHSRAHGMIQSLELYDLPKAWANFKEGVSLDDAIVNALTMVKAVQTADFDGVLEF</sequence>
<proteinExistence type="predicted"/>
<evidence type="ECO:0000313" key="1">
    <source>
        <dbReference type="EMBL" id="MFL1731606.1"/>
    </source>
</evidence>
<dbReference type="RefSeq" id="WP_407068460.1">
    <property type="nucleotide sequence ID" value="NZ_JBJJXE010000001.1"/>
</dbReference>
<name>A0ABW8U371_9GAMM</name>
<dbReference type="EMBL" id="JBJJXE010000001">
    <property type="protein sequence ID" value="MFL1731606.1"/>
    <property type="molecule type" value="Genomic_DNA"/>
</dbReference>
<evidence type="ECO:0000313" key="2">
    <source>
        <dbReference type="Proteomes" id="UP001624684"/>
    </source>
</evidence>
<reference evidence="1 2" key="1">
    <citation type="submission" date="2024-11" db="EMBL/GenBank/DDBJ databases">
        <title>First Report of Moraxella oculi in Brazil in an Infectious Bovine Keratoconjunctivitis Outbreak.</title>
        <authorList>
            <person name="Carvalho C.V."/>
            <person name="Domingues R."/>
            <person name="Coutinho C."/>
            <person name="Honorio N.T.B.S."/>
            <person name="Faza D.R.L.R."/>
            <person name="Carvalho W.A."/>
            <person name="Machado A.B.F."/>
            <person name="Martins M.F."/>
            <person name="Gaspar E.B."/>
        </authorList>
    </citation>
    <scope>NUCLEOTIDE SEQUENCE [LARGE SCALE GENOMIC DNA]</scope>
    <source>
        <strain evidence="1 2">2117LE</strain>
    </source>
</reference>
<comment type="caution">
    <text evidence="1">The sequence shown here is derived from an EMBL/GenBank/DDBJ whole genome shotgun (WGS) entry which is preliminary data.</text>
</comment>
<dbReference type="Proteomes" id="UP001624684">
    <property type="component" value="Unassembled WGS sequence"/>
</dbReference>
<protein>
    <submittedName>
        <fullName evidence="1">Uncharacterized protein</fullName>
    </submittedName>
</protein>